<dbReference type="Pfam" id="PF01381">
    <property type="entry name" value="HTH_3"/>
    <property type="match status" value="1"/>
</dbReference>
<dbReference type="SMART" id="SM00530">
    <property type="entry name" value="HTH_XRE"/>
    <property type="match status" value="1"/>
</dbReference>
<dbReference type="CDD" id="cd00093">
    <property type="entry name" value="HTH_XRE"/>
    <property type="match status" value="1"/>
</dbReference>
<protein>
    <submittedName>
        <fullName evidence="13">DUF4118 domain-containing protein</fullName>
    </submittedName>
</protein>
<dbReference type="InterPro" id="IPR025201">
    <property type="entry name" value="KdpD_TM"/>
</dbReference>
<organism evidence="13 14">
    <name type="scientific">Pararoseomonas baculiformis</name>
    <dbReference type="NCBI Taxonomy" id="2820812"/>
    <lineage>
        <taxon>Bacteria</taxon>
        <taxon>Pseudomonadati</taxon>
        <taxon>Pseudomonadota</taxon>
        <taxon>Alphaproteobacteria</taxon>
        <taxon>Acetobacterales</taxon>
        <taxon>Acetobacteraceae</taxon>
        <taxon>Pararoseomonas</taxon>
    </lineage>
</organism>
<reference evidence="13 14" key="1">
    <citation type="submission" date="2021-03" db="EMBL/GenBank/DDBJ databases">
        <authorList>
            <person name="So Y."/>
        </authorList>
    </citation>
    <scope>NUCLEOTIDE SEQUENCE [LARGE SCALE GENOMIC DNA]</scope>
    <source>
        <strain evidence="13 14">SSH11</strain>
    </source>
</reference>
<evidence type="ECO:0000256" key="8">
    <source>
        <dbReference type="ARBA" id="ARBA00022989"/>
    </source>
</evidence>
<dbReference type="PROSITE" id="PS50943">
    <property type="entry name" value="HTH_CROC1"/>
    <property type="match status" value="1"/>
</dbReference>
<sequence length="225" mass="23472">MPLTPEQCRAARGLLDWTQDELAEHAGVSRGTVRGFEAGHHVLRPDTGAAICGALETAGVVFLDADGRMGYGVRFGAATGMRRENGRASGIRRGEGASRMAGAMASAMLALRRASPASHFAIAAGLVLVAFALRVAIGGWEPGHAYVAFLPVIVFGTLLLRALPGLTAAVMGWALGVYFFVEPVRTLAVNDSGDLFVAVVFPAICACAVVGVEIVRSTIGNERSH</sequence>
<evidence type="ECO:0000313" key="13">
    <source>
        <dbReference type="EMBL" id="MBP0447687.1"/>
    </source>
</evidence>
<evidence type="ECO:0000256" key="11">
    <source>
        <dbReference type="SAM" id="Phobius"/>
    </source>
</evidence>
<keyword evidence="4 11" id="KW-0812">Transmembrane</keyword>
<dbReference type="Pfam" id="PF13493">
    <property type="entry name" value="DUF4118"/>
    <property type="match status" value="1"/>
</dbReference>
<evidence type="ECO:0000256" key="1">
    <source>
        <dbReference type="ARBA" id="ARBA00004141"/>
    </source>
</evidence>
<dbReference type="Gene3D" id="1.20.120.620">
    <property type="entry name" value="Backbone structure of the membrane domain of e. Coli histidine kinase receptor kdpd"/>
    <property type="match status" value="1"/>
</dbReference>
<gene>
    <name evidence="13" type="ORF">J8J14_23315</name>
</gene>
<keyword evidence="10 11" id="KW-0472">Membrane</keyword>
<dbReference type="InterPro" id="IPR038318">
    <property type="entry name" value="KdpD_sf"/>
</dbReference>
<evidence type="ECO:0000256" key="2">
    <source>
        <dbReference type="ARBA" id="ARBA00022553"/>
    </source>
</evidence>
<keyword evidence="3" id="KW-0808">Transferase</keyword>
<keyword evidence="5" id="KW-0547">Nucleotide-binding</keyword>
<dbReference type="SUPFAM" id="SSF47413">
    <property type="entry name" value="lambda repressor-like DNA-binding domains"/>
    <property type="match status" value="1"/>
</dbReference>
<keyword evidence="6" id="KW-0418">Kinase</keyword>
<feature type="transmembrane region" description="Helical" evidence="11">
    <location>
        <begin position="170"/>
        <end position="189"/>
    </location>
</feature>
<evidence type="ECO:0000256" key="5">
    <source>
        <dbReference type="ARBA" id="ARBA00022741"/>
    </source>
</evidence>
<feature type="domain" description="HTH cro/C1-type" evidence="12">
    <location>
        <begin position="9"/>
        <end position="62"/>
    </location>
</feature>
<keyword evidence="9" id="KW-0902">Two-component regulatory system</keyword>
<name>A0ABS4AKY8_9PROT</name>
<feature type="transmembrane region" description="Helical" evidence="11">
    <location>
        <begin position="143"/>
        <end position="163"/>
    </location>
</feature>
<evidence type="ECO:0000256" key="7">
    <source>
        <dbReference type="ARBA" id="ARBA00022840"/>
    </source>
</evidence>
<evidence type="ECO:0000256" key="3">
    <source>
        <dbReference type="ARBA" id="ARBA00022679"/>
    </source>
</evidence>
<evidence type="ECO:0000259" key="12">
    <source>
        <dbReference type="PROSITE" id="PS50943"/>
    </source>
</evidence>
<proteinExistence type="predicted"/>
<dbReference type="InterPro" id="IPR001387">
    <property type="entry name" value="Cro/C1-type_HTH"/>
</dbReference>
<dbReference type="Proteomes" id="UP000681594">
    <property type="component" value="Unassembled WGS sequence"/>
</dbReference>
<feature type="transmembrane region" description="Helical" evidence="11">
    <location>
        <begin position="117"/>
        <end position="137"/>
    </location>
</feature>
<dbReference type="InterPro" id="IPR010982">
    <property type="entry name" value="Lambda_DNA-bd_dom_sf"/>
</dbReference>
<keyword evidence="8 11" id="KW-1133">Transmembrane helix</keyword>
<evidence type="ECO:0000256" key="4">
    <source>
        <dbReference type="ARBA" id="ARBA00022692"/>
    </source>
</evidence>
<evidence type="ECO:0000256" key="9">
    <source>
        <dbReference type="ARBA" id="ARBA00023012"/>
    </source>
</evidence>
<accession>A0ABS4AKY8</accession>
<dbReference type="Gene3D" id="1.10.260.40">
    <property type="entry name" value="lambda repressor-like DNA-binding domains"/>
    <property type="match status" value="1"/>
</dbReference>
<comment type="caution">
    <text evidence="13">The sequence shown here is derived from an EMBL/GenBank/DDBJ whole genome shotgun (WGS) entry which is preliminary data.</text>
</comment>
<keyword evidence="14" id="KW-1185">Reference proteome</keyword>
<dbReference type="EMBL" id="JAGIZB010000051">
    <property type="protein sequence ID" value="MBP0447687.1"/>
    <property type="molecule type" value="Genomic_DNA"/>
</dbReference>
<comment type="subcellular location">
    <subcellularLocation>
        <location evidence="1">Membrane</location>
        <topology evidence="1">Multi-pass membrane protein</topology>
    </subcellularLocation>
</comment>
<evidence type="ECO:0000313" key="14">
    <source>
        <dbReference type="Proteomes" id="UP000681594"/>
    </source>
</evidence>
<evidence type="ECO:0000256" key="10">
    <source>
        <dbReference type="ARBA" id="ARBA00023136"/>
    </source>
</evidence>
<keyword evidence="7" id="KW-0067">ATP-binding</keyword>
<evidence type="ECO:0000256" key="6">
    <source>
        <dbReference type="ARBA" id="ARBA00022777"/>
    </source>
</evidence>
<keyword evidence="2" id="KW-0597">Phosphoprotein</keyword>
<feature type="transmembrane region" description="Helical" evidence="11">
    <location>
        <begin position="195"/>
        <end position="215"/>
    </location>
</feature>
<dbReference type="RefSeq" id="WP_209381953.1">
    <property type="nucleotide sequence ID" value="NZ_JAGIZB010000051.1"/>
</dbReference>